<feature type="chain" id="PRO_5045732625" evidence="3">
    <location>
        <begin position="21"/>
        <end position="627"/>
    </location>
</feature>
<feature type="domain" description="Signal transduction histidine kinase internal region" evidence="4">
    <location>
        <begin position="426"/>
        <end position="503"/>
    </location>
</feature>
<dbReference type="SUPFAM" id="SSF48452">
    <property type="entry name" value="TPR-like"/>
    <property type="match status" value="2"/>
</dbReference>
<dbReference type="Pfam" id="PF06580">
    <property type="entry name" value="His_kinase"/>
    <property type="match status" value="1"/>
</dbReference>
<dbReference type="InterPro" id="IPR036890">
    <property type="entry name" value="HATPase_C_sf"/>
</dbReference>
<keyword evidence="2" id="KW-0812">Transmembrane</keyword>
<evidence type="ECO:0000256" key="2">
    <source>
        <dbReference type="SAM" id="Phobius"/>
    </source>
</evidence>
<evidence type="ECO:0000259" key="4">
    <source>
        <dbReference type="Pfam" id="PF06580"/>
    </source>
</evidence>
<sequence>MRCLRFYIIIVCVTTCGALAYTAHGAGVQKTFPDTSVLRLWIKTADNYFEANKYDSAEYYLKRAGDLAGQKHLDKYYLEYTARYARLLFKQLRYKEALKISQQQLKLALRINDIKSAANAYNNISIQYRVLGNLELAADNMIKALKVSEKLNEPGLLRRYYSNLASIFLDLKDNKNSLYYARKSYDIALQSKDSTQISLSIINLAISEVNNNQINQAIVHLDQLKSISEKLKDSLMIVDASINLGDIYNKQGQFSKALKLYEKALNILKRNPSTDYEMYTLFGLANCYTSLKDYAKAEHYFNKTLGYAGKLMPKNDLKEVYVLGAEIFENNGRPAMALGYYKKYAALNDSILTAHTEKVTHELEIKYQTSLKEQAIDKQKLQISEKNIQLQRSKKYVAFSIAAVILLAAISVIVYMVSRYKNQSIELSLLKSQIHPHFLFNTLNNLYALSLKKSDESPRVVMGLAEILKYILYECNSPLVSLQQEIYIIERYIELERIRYKNTLEVNVSIQGDISNCKIVPLLLLPLVENSFKHGISKLEEDGWINIEVNIADQWLTFKISNNKPVTNIATRRSSKYGNIGLYNIKKRLNILYRHKHAIDIVDEEDIFIVLLKVNLKESNRLNIFKR</sequence>
<reference evidence="6" key="1">
    <citation type="journal article" date="2019" name="Int. J. Syst. Evol. Microbiol.">
        <title>The Global Catalogue of Microorganisms (GCM) 10K type strain sequencing project: providing services to taxonomists for standard genome sequencing and annotation.</title>
        <authorList>
            <consortium name="The Broad Institute Genomics Platform"/>
            <consortium name="The Broad Institute Genome Sequencing Center for Infectious Disease"/>
            <person name="Wu L."/>
            <person name="Ma J."/>
        </authorList>
    </citation>
    <scope>NUCLEOTIDE SEQUENCE [LARGE SCALE GENOMIC DNA]</scope>
    <source>
        <strain evidence="6">CCUG 61484</strain>
    </source>
</reference>
<evidence type="ECO:0000313" key="5">
    <source>
        <dbReference type="EMBL" id="MFD0792711.1"/>
    </source>
</evidence>
<dbReference type="InterPro" id="IPR010559">
    <property type="entry name" value="Sig_transdc_His_kin_internal"/>
</dbReference>
<evidence type="ECO:0000256" key="3">
    <source>
        <dbReference type="SAM" id="SignalP"/>
    </source>
</evidence>
<name>A0ABW3AQD2_9SPHI</name>
<keyword evidence="6" id="KW-1185">Reference proteome</keyword>
<feature type="signal peptide" evidence="3">
    <location>
        <begin position="1"/>
        <end position="20"/>
    </location>
</feature>
<proteinExistence type="predicted"/>
<dbReference type="RefSeq" id="WP_377111420.1">
    <property type="nucleotide sequence ID" value="NZ_JBHTHZ010000002.1"/>
</dbReference>
<keyword evidence="2" id="KW-1133">Transmembrane helix</keyword>
<evidence type="ECO:0000256" key="1">
    <source>
        <dbReference type="PROSITE-ProRule" id="PRU00339"/>
    </source>
</evidence>
<dbReference type="InterPro" id="IPR050640">
    <property type="entry name" value="Bact_2-comp_sensor_kinase"/>
</dbReference>
<dbReference type="EMBL" id="JBHTHZ010000002">
    <property type="protein sequence ID" value="MFD0792711.1"/>
    <property type="molecule type" value="Genomic_DNA"/>
</dbReference>
<keyword evidence="1" id="KW-0802">TPR repeat</keyword>
<evidence type="ECO:0000313" key="6">
    <source>
        <dbReference type="Proteomes" id="UP001597010"/>
    </source>
</evidence>
<dbReference type="SMART" id="SM00028">
    <property type="entry name" value="TPR"/>
    <property type="match status" value="5"/>
</dbReference>
<dbReference type="InterPro" id="IPR011990">
    <property type="entry name" value="TPR-like_helical_dom_sf"/>
</dbReference>
<accession>A0ABW3AQD2</accession>
<keyword evidence="2" id="KW-0472">Membrane</keyword>
<dbReference type="InterPro" id="IPR019734">
    <property type="entry name" value="TPR_rpt"/>
</dbReference>
<dbReference type="Gene3D" id="3.30.565.10">
    <property type="entry name" value="Histidine kinase-like ATPase, C-terminal domain"/>
    <property type="match status" value="1"/>
</dbReference>
<organism evidence="5 6">
    <name type="scientific">Mucilaginibacter litoreus</name>
    <dbReference type="NCBI Taxonomy" id="1048221"/>
    <lineage>
        <taxon>Bacteria</taxon>
        <taxon>Pseudomonadati</taxon>
        <taxon>Bacteroidota</taxon>
        <taxon>Sphingobacteriia</taxon>
        <taxon>Sphingobacteriales</taxon>
        <taxon>Sphingobacteriaceae</taxon>
        <taxon>Mucilaginibacter</taxon>
    </lineage>
</organism>
<dbReference type="Pfam" id="PF13424">
    <property type="entry name" value="TPR_12"/>
    <property type="match status" value="2"/>
</dbReference>
<dbReference type="PROSITE" id="PS50005">
    <property type="entry name" value="TPR"/>
    <property type="match status" value="1"/>
</dbReference>
<dbReference type="SUPFAM" id="SSF55874">
    <property type="entry name" value="ATPase domain of HSP90 chaperone/DNA topoisomerase II/histidine kinase"/>
    <property type="match status" value="1"/>
</dbReference>
<comment type="caution">
    <text evidence="5">The sequence shown here is derived from an EMBL/GenBank/DDBJ whole genome shotgun (WGS) entry which is preliminary data.</text>
</comment>
<dbReference type="Proteomes" id="UP001597010">
    <property type="component" value="Unassembled WGS sequence"/>
</dbReference>
<keyword evidence="3" id="KW-0732">Signal</keyword>
<feature type="transmembrane region" description="Helical" evidence="2">
    <location>
        <begin position="396"/>
        <end position="417"/>
    </location>
</feature>
<dbReference type="PROSITE" id="PS50293">
    <property type="entry name" value="TPR_REGION"/>
    <property type="match status" value="1"/>
</dbReference>
<gene>
    <name evidence="5" type="ORF">ACFQZX_03725</name>
</gene>
<protein>
    <submittedName>
        <fullName evidence="5">Tetratricopeptide repeat protein</fullName>
    </submittedName>
</protein>
<dbReference type="Gene3D" id="1.25.40.10">
    <property type="entry name" value="Tetratricopeptide repeat domain"/>
    <property type="match status" value="2"/>
</dbReference>
<feature type="repeat" description="TPR" evidence="1">
    <location>
        <begin position="238"/>
        <end position="271"/>
    </location>
</feature>
<dbReference type="PANTHER" id="PTHR34220">
    <property type="entry name" value="SENSOR HISTIDINE KINASE YPDA"/>
    <property type="match status" value="1"/>
</dbReference>
<dbReference type="PANTHER" id="PTHR34220:SF7">
    <property type="entry name" value="SENSOR HISTIDINE KINASE YPDA"/>
    <property type="match status" value="1"/>
</dbReference>